<evidence type="ECO:0000313" key="1">
    <source>
        <dbReference type="EMBL" id="MTU70262.1"/>
    </source>
</evidence>
<comment type="caution">
    <text evidence="1">The sequence shown here is derived from an EMBL/GenBank/DDBJ whole genome shotgun (WGS) entry which is preliminary data.</text>
</comment>
<gene>
    <name evidence="1" type="ORF">GMD92_14620</name>
</gene>
<dbReference type="RefSeq" id="WP_147379182.1">
    <property type="nucleotide sequence ID" value="NZ_JAHYMZ010000011.1"/>
</dbReference>
<name>A0AA43W577_9BACT</name>
<protein>
    <submittedName>
        <fullName evidence="1">Uncharacterized protein</fullName>
    </submittedName>
</protein>
<accession>A0AA43W577</accession>
<reference evidence="1 2" key="1">
    <citation type="journal article" date="2019" name="Nat. Med.">
        <title>A library of human gut bacterial isolates paired with longitudinal multiomics data enables mechanistic microbiome research.</title>
        <authorList>
            <person name="Poyet M."/>
            <person name="Groussin M."/>
            <person name="Gibbons S.M."/>
            <person name="Avila-Pacheco J."/>
            <person name="Jiang X."/>
            <person name="Kearney S.M."/>
            <person name="Perrotta A.R."/>
            <person name="Berdy B."/>
            <person name="Zhao S."/>
            <person name="Lieberman T.D."/>
            <person name="Swanson P.K."/>
            <person name="Smith M."/>
            <person name="Roesemann S."/>
            <person name="Alexander J.E."/>
            <person name="Rich S.A."/>
            <person name="Livny J."/>
            <person name="Vlamakis H."/>
            <person name="Clish C."/>
            <person name="Bullock K."/>
            <person name="Deik A."/>
            <person name="Scott J."/>
            <person name="Pierce K.A."/>
            <person name="Xavier R.J."/>
            <person name="Alm E.J."/>
        </authorList>
    </citation>
    <scope>NUCLEOTIDE SEQUENCE [LARGE SCALE GENOMIC DNA]</scope>
    <source>
        <strain evidence="1 2">BIOML-A16</strain>
    </source>
</reference>
<dbReference type="EMBL" id="WNDA01000024">
    <property type="protein sequence ID" value="MTU70262.1"/>
    <property type="molecule type" value="Genomic_DNA"/>
</dbReference>
<dbReference type="Proteomes" id="UP000448908">
    <property type="component" value="Unassembled WGS sequence"/>
</dbReference>
<dbReference type="AlphaFoldDB" id="A0AA43W577"/>
<organism evidence="1 2">
    <name type="scientific">Parabacteroides merdae</name>
    <dbReference type="NCBI Taxonomy" id="46503"/>
    <lineage>
        <taxon>Bacteria</taxon>
        <taxon>Pseudomonadati</taxon>
        <taxon>Bacteroidota</taxon>
        <taxon>Bacteroidia</taxon>
        <taxon>Bacteroidales</taxon>
        <taxon>Tannerellaceae</taxon>
        <taxon>Parabacteroides</taxon>
    </lineage>
</organism>
<evidence type="ECO:0000313" key="2">
    <source>
        <dbReference type="Proteomes" id="UP000448908"/>
    </source>
</evidence>
<sequence>MEETRTIVQPTVKRVKSTTLTPGRWIYVCPCGFRYTVCRVVRTSSKWMVYCFKCKQQTGKYYKVMDERLEFEENFNGKLNCRCFTTIRLHHPVRNAIGAVKQIYLKGIWKGNAKILQASTITLDRINLPMAKLNSGLMPEECRRLIRNLYRNRPGINWEAQQLDYLLLEYINESKEPKLF</sequence>
<proteinExistence type="predicted"/>